<dbReference type="InterPro" id="IPR013780">
    <property type="entry name" value="Glyco_hydro_b"/>
</dbReference>
<reference evidence="8" key="1">
    <citation type="submission" date="2003-08" db="EMBL/GenBank/DDBJ databases">
        <authorList>
            <person name="Birren B."/>
            <person name="Nusbaum C."/>
            <person name="Abebe A."/>
            <person name="Abouelleil A."/>
            <person name="Adekoya E."/>
            <person name="Ait-zahra M."/>
            <person name="Allen N."/>
            <person name="Allen T."/>
            <person name="An P."/>
            <person name="Anderson M."/>
            <person name="Anderson S."/>
            <person name="Arachchi H."/>
            <person name="Armbruster J."/>
            <person name="Bachantsang P."/>
            <person name="Baldwin J."/>
            <person name="Barry A."/>
            <person name="Bayul T."/>
            <person name="Blitshsteyn B."/>
            <person name="Bloom T."/>
            <person name="Blye J."/>
            <person name="Boguslavskiy L."/>
            <person name="Borowsky M."/>
            <person name="Boukhgalter B."/>
            <person name="Brunache A."/>
            <person name="Butler J."/>
            <person name="Calixte N."/>
            <person name="Calvo S."/>
            <person name="Camarata J."/>
            <person name="Campo K."/>
            <person name="Chang J."/>
            <person name="Cheshatsang Y."/>
            <person name="Citroen M."/>
            <person name="Collymore A."/>
            <person name="Considine T."/>
            <person name="Cook A."/>
            <person name="Cooke P."/>
            <person name="Corum B."/>
            <person name="Cuomo C."/>
            <person name="David R."/>
            <person name="Dawoe T."/>
            <person name="Degray S."/>
            <person name="Dodge S."/>
            <person name="Dooley K."/>
            <person name="Dorje P."/>
            <person name="Dorjee K."/>
            <person name="Dorris L."/>
            <person name="Duffey N."/>
            <person name="Dupes A."/>
            <person name="Elkins T."/>
            <person name="Engels R."/>
            <person name="Erickson J."/>
            <person name="Farina A."/>
            <person name="Faro S."/>
            <person name="Ferreira P."/>
            <person name="Fischer H."/>
            <person name="Fitzgerald M."/>
            <person name="Foley K."/>
            <person name="Gage D."/>
            <person name="Galagan J."/>
            <person name="Gearin G."/>
            <person name="Gnerre S."/>
            <person name="Gnirke A."/>
            <person name="Goyette A."/>
            <person name="Graham J."/>
            <person name="Grandbois E."/>
            <person name="Gyaltsen K."/>
            <person name="Hafez N."/>
            <person name="Hagopian D."/>
            <person name="Hagos B."/>
            <person name="Hall J."/>
            <person name="Hatcher B."/>
            <person name="Heller A."/>
            <person name="Higgins H."/>
            <person name="Honan T."/>
            <person name="Horn A."/>
            <person name="Houde N."/>
            <person name="Hughes L."/>
            <person name="Hulme W."/>
            <person name="Husby E."/>
            <person name="Iliev I."/>
            <person name="Jaffe D."/>
            <person name="Jones C."/>
            <person name="Kamal M."/>
            <person name="Kamat A."/>
            <person name="Kamvysselis M."/>
            <person name="Karlsson E."/>
            <person name="Kells C."/>
            <person name="Kieu A."/>
            <person name="Kisner P."/>
            <person name="Kodira C."/>
            <person name="Kulbokas E."/>
            <person name="Labutti K."/>
            <person name="Lama D."/>
            <person name="Landers T."/>
            <person name="Leger J."/>
            <person name="Levine S."/>
            <person name="Lewis D."/>
            <person name="Lewis T."/>
            <person name="Lindblad-toh K."/>
            <person name="Liu X."/>
            <person name="Lokyitsang T."/>
            <person name="Lokyitsang Y."/>
            <person name="Lucien O."/>
            <person name="Lui A."/>
            <person name="Ma L.J."/>
            <person name="Mabbitt R."/>
            <person name="Macdonald J."/>
            <person name="Maclean C."/>
            <person name="Major J."/>
            <person name="Manning J."/>
            <person name="Marabella R."/>
            <person name="Maru K."/>
            <person name="Matthews C."/>
            <person name="Mauceli E."/>
            <person name="Mccarthy M."/>
            <person name="Mcdonough S."/>
            <person name="Mcghee T."/>
            <person name="Meldrim J."/>
            <person name="Meneus L."/>
            <person name="Mesirov J."/>
            <person name="Mihalev A."/>
            <person name="Mihova T."/>
            <person name="Mikkelsen T."/>
            <person name="Mlenga V."/>
            <person name="Moru K."/>
            <person name="Mozes J."/>
            <person name="Mulrain L."/>
            <person name="Munson G."/>
            <person name="Naylor J."/>
            <person name="Newes C."/>
            <person name="Nguyen C."/>
            <person name="Nguyen N."/>
            <person name="Nguyen T."/>
            <person name="Nicol R."/>
            <person name="Nielsen C."/>
            <person name="Nizzari M."/>
            <person name="Norbu C."/>
            <person name="Norbu N."/>
            <person name="O'donnell P."/>
            <person name="Okoawo O."/>
            <person name="O'leary S."/>
            <person name="Omotosho B."/>
            <person name="O'neill K."/>
            <person name="Osman S."/>
            <person name="Parker S."/>
            <person name="Perrin D."/>
            <person name="Phunkhang P."/>
            <person name="Piqani B."/>
            <person name="Purcell S."/>
            <person name="Rachupka T."/>
            <person name="Ramasamy U."/>
            <person name="Rameau R."/>
            <person name="Ray V."/>
            <person name="Raymond C."/>
            <person name="Retta R."/>
            <person name="Richardson S."/>
            <person name="Rise C."/>
            <person name="Rodriguez J."/>
            <person name="Rogers J."/>
            <person name="Rogov P."/>
            <person name="Rutman M."/>
            <person name="Schupbach R."/>
            <person name="Seaman C."/>
            <person name="Settipalli S."/>
            <person name="Sharpe T."/>
            <person name="Sheridan J."/>
            <person name="Sherpa N."/>
            <person name="Shi J."/>
            <person name="Smirnov S."/>
            <person name="Smith C."/>
            <person name="Sougnez C."/>
            <person name="Spencer B."/>
            <person name="Stalker J."/>
            <person name="Stange-thomann N."/>
            <person name="Stavropoulos S."/>
            <person name="Stetson K."/>
            <person name="Stone C."/>
            <person name="Stone S."/>
            <person name="Stubbs M."/>
            <person name="Talamas J."/>
            <person name="Tchuinga P."/>
            <person name="Tenzing P."/>
            <person name="Tesfaye S."/>
            <person name="Theodore J."/>
            <person name="Thoulutsang Y."/>
            <person name="Topham K."/>
            <person name="Towey S."/>
            <person name="Tsamla T."/>
            <person name="Tsomo N."/>
            <person name="Vallee D."/>
            <person name="Vassiliev H."/>
            <person name="Venkataraman V."/>
            <person name="Vinson J."/>
            <person name="Vo A."/>
            <person name="Wade C."/>
            <person name="Wang S."/>
            <person name="Wangchuk T."/>
            <person name="Wangdi T."/>
            <person name="Whittaker C."/>
            <person name="Wilkinson J."/>
            <person name="Wu Y."/>
            <person name="Wyman D."/>
            <person name="Yadav S."/>
            <person name="Yang S."/>
            <person name="Yang X."/>
            <person name="Yeager S."/>
            <person name="Yee E."/>
            <person name="Young G."/>
            <person name="Zainoun J."/>
            <person name="Zembeck L."/>
            <person name="Zimmer A."/>
            <person name="Zody M."/>
            <person name="Lander E."/>
        </authorList>
    </citation>
    <scope>NUCLEOTIDE SEQUENCE [LARGE SCALE GENOMIC DNA]</scope>
</reference>
<evidence type="ECO:0000259" key="6">
    <source>
        <dbReference type="SMART" id="SM00642"/>
    </source>
</evidence>
<evidence type="ECO:0000313" key="8">
    <source>
        <dbReference type="Proteomes" id="UP000007875"/>
    </source>
</evidence>
<dbReference type="Ensembl" id="ENSCSAVT00000009507.1">
    <property type="protein sequence ID" value="ENSCSAVP00000009390.1"/>
    <property type="gene ID" value="ENSCSAVG00000005536.1"/>
</dbReference>
<keyword evidence="4" id="KW-0328">Glycosyltransferase</keyword>
<dbReference type="Gene3D" id="2.60.40.1180">
    <property type="entry name" value="Golgi alpha-mannosidase II"/>
    <property type="match status" value="1"/>
</dbReference>
<dbReference type="AlphaFoldDB" id="H2YVM9"/>
<dbReference type="Pfam" id="PF02922">
    <property type="entry name" value="CBM_48"/>
    <property type="match status" value="1"/>
</dbReference>
<protein>
    <recommendedName>
        <fullName evidence="3">1,4-alpha-glucan branching enzyme</fullName>
        <ecNumber evidence="3">2.4.1.18</ecNumber>
    </recommendedName>
</protein>
<dbReference type="CDD" id="cd11321">
    <property type="entry name" value="AmyAc_bac_euk_BE"/>
    <property type="match status" value="1"/>
</dbReference>
<dbReference type="GO" id="GO:0003844">
    <property type="term" value="F:1,4-alpha-glucan branching enzyme activity"/>
    <property type="evidence" value="ECO:0007669"/>
    <property type="project" value="UniProtKB-EC"/>
</dbReference>
<reference evidence="7" key="3">
    <citation type="submission" date="2025-09" db="UniProtKB">
        <authorList>
            <consortium name="Ensembl"/>
        </authorList>
    </citation>
    <scope>IDENTIFICATION</scope>
</reference>
<dbReference type="SUPFAM" id="SSF51445">
    <property type="entry name" value="(Trans)glycosidases"/>
    <property type="match status" value="1"/>
</dbReference>
<sequence>MESTSFNNQEMKQWGVPSIENLFRDYPQLRMHEADIRTRYGMFEKTKMAIEREEGLDRFTHGYKDFGVVMMEDGRVRCMEWIPNARAVYLKGEFDNWNLIPYREVGFGKWELFIPANRDGSCPVEHCSELKIVIETKDNQTIERISPWAKYVVQCDHNKGFKWKFWNPPSSQRFQITHTRPRKPDRLRIYEAHIGIASERCEISTYRYFTSNILPHIRDQGYNSLLLMAVVEHSYYPSWGYQVTNYFSASSRYGTPEEFKELVDTAHGMGIYVMLDVMHGEASKNVLDGLNMFDGTDACYFNDGPHGFNNQHDTRVFDYKKWETLRFLMSQLRYYVNEFRVDGFRFNGLSTMIFHEPSKYGWSFSQTRDYQHYFGRQMRTDGLAYLMLMNDMLHNFYPNLITIAEDVQGMPALSRPVREGGLGFDYILCKDAANVWAKLFNEMRDEEWDMHFIQQMLEENRNADKKIVFTESHEQNEVGRMTLSRKLIGDSPMSESQQMTPQLDRGLSLYKMSRLFTHAFAGQGFLNFIGNEFGHPDWVELPSPSNNDNYQFARRQFHLADNQQMRYKYLNRFDRAVNKTEERFGWLKSNQAVVTRTHEGDKVMVFERAGLVFVFNFHPTKSYPDYKIPVRQCGSYKILFDTDDNCFGGHSRNQANVEFHSKNEHFENSPNSMMIYLPSRSGMVLAQSNFVDEYKHSGD</sequence>
<dbReference type="STRING" id="51511.ENSCSAVP00000009390"/>
<name>H2YVM9_CIOSA</name>
<dbReference type="EC" id="2.4.1.18" evidence="3"/>
<comment type="similarity">
    <text evidence="2">Belongs to the glycosyl hydrolase 13 family. GlgB subfamily.</text>
</comment>
<dbReference type="FunFam" id="2.60.40.1180:FF:000003">
    <property type="entry name" value="1,4-alpha-glucan-branching enzyme, chloroplastic/amyloplastic"/>
    <property type="match status" value="1"/>
</dbReference>
<dbReference type="InParanoid" id="H2YVM9"/>
<evidence type="ECO:0000256" key="4">
    <source>
        <dbReference type="ARBA" id="ARBA00022676"/>
    </source>
</evidence>
<accession>H2YVM9</accession>
<dbReference type="GO" id="GO:0005978">
    <property type="term" value="P:glycogen biosynthetic process"/>
    <property type="evidence" value="ECO:0007669"/>
    <property type="project" value="InterPro"/>
</dbReference>
<dbReference type="SUPFAM" id="SSF81296">
    <property type="entry name" value="E set domains"/>
    <property type="match status" value="1"/>
</dbReference>
<keyword evidence="8" id="KW-1185">Reference proteome</keyword>
<organism evidence="7 8">
    <name type="scientific">Ciona savignyi</name>
    <name type="common">Pacific transparent sea squirt</name>
    <dbReference type="NCBI Taxonomy" id="51511"/>
    <lineage>
        <taxon>Eukaryota</taxon>
        <taxon>Metazoa</taxon>
        <taxon>Chordata</taxon>
        <taxon>Tunicata</taxon>
        <taxon>Ascidiacea</taxon>
        <taxon>Phlebobranchia</taxon>
        <taxon>Cionidae</taxon>
        <taxon>Ciona</taxon>
    </lineage>
</organism>
<evidence type="ECO:0000313" key="7">
    <source>
        <dbReference type="Ensembl" id="ENSCSAVP00000009390.1"/>
    </source>
</evidence>
<dbReference type="CDD" id="cd02854">
    <property type="entry name" value="E_set_GBE_euk_N"/>
    <property type="match status" value="1"/>
</dbReference>
<dbReference type="InterPro" id="IPR006047">
    <property type="entry name" value="GH13_cat_dom"/>
</dbReference>
<dbReference type="OMA" id="FTESHEQ"/>
<dbReference type="GO" id="GO:0005737">
    <property type="term" value="C:cytoplasm"/>
    <property type="evidence" value="ECO:0007669"/>
    <property type="project" value="TreeGrafter"/>
</dbReference>
<dbReference type="eggNOG" id="KOG0470">
    <property type="taxonomic scope" value="Eukaryota"/>
</dbReference>
<dbReference type="InterPro" id="IPR017853">
    <property type="entry name" value="GH"/>
</dbReference>
<reference evidence="7" key="2">
    <citation type="submission" date="2025-08" db="UniProtKB">
        <authorList>
            <consortium name="Ensembl"/>
        </authorList>
    </citation>
    <scope>IDENTIFICATION</scope>
</reference>
<dbReference type="InterPro" id="IPR013783">
    <property type="entry name" value="Ig-like_fold"/>
</dbReference>
<dbReference type="GO" id="GO:0004553">
    <property type="term" value="F:hydrolase activity, hydrolyzing O-glycosyl compounds"/>
    <property type="evidence" value="ECO:0007669"/>
    <property type="project" value="InterPro"/>
</dbReference>
<dbReference type="Gene3D" id="3.20.20.80">
    <property type="entry name" value="Glycosidases"/>
    <property type="match status" value="1"/>
</dbReference>
<comment type="catalytic activity">
    <reaction evidence="1">
        <text>Transfers a segment of a (1-&gt;4)-alpha-D-glucan chain to a primary hydroxy group in a similar glucan chain.</text>
        <dbReference type="EC" id="2.4.1.18"/>
    </reaction>
</comment>
<dbReference type="Pfam" id="PF02806">
    <property type="entry name" value="Alpha-amylase_C"/>
    <property type="match status" value="1"/>
</dbReference>
<evidence type="ECO:0000256" key="5">
    <source>
        <dbReference type="ARBA" id="ARBA00022679"/>
    </source>
</evidence>
<dbReference type="GO" id="GO:0043169">
    <property type="term" value="F:cation binding"/>
    <property type="evidence" value="ECO:0007669"/>
    <property type="project" value="InterPro"/>
</dbReference>
<proteinExistence type="inferred from homology"/>
<dbReference type="GeneTree" id="ENSGT00390000017040"/>
<feature type="domain" description="Glycosyl hydrolase family 13 catalytic" evidence="6">
    <location>
        <begin position="202"/>
        <end position="558"/>
    </location>
</feature>
<dbReference type="SMART" id="SM00642">
    <property type="entry name" value="Aamy"/>
    <property type="match status" value="1"/>
</dbReference>
<evidence type="ECO:0000256" key="3">
    <source>
        <dbReference type="ARBA" id="ARBA00012541"/>
    </source>
</evidence>
<dbReference type="InterPro" id="IPR004193">
    <property type="entry name" value="Glyco_hydro_13_N"/>
</dbReference>
<dbReference type="InterPro" id="IPR014756">
    <property type="entry name" value="Ig_E-set"/>
</dbReference>
<dbReference type="Gene3D" id="2.60.40.10">
    <property type="entry name" value="Immunoglobulins"/>
    <property type="match status" value="1"/>
</dbReference>
<keyword evidence="5" id="KW-0808">Transferase</keyword>
<dbReference type="InterPro" id="IPR037439">
    <property type="entry name" value="Branching_enzy"/>
</dbReference>
<dbReference type="PANTHER" id="PTHR43651:SF3">
    <property type="entry name" value="1,4-ALPHA-GLUCAN-BRANCHING ENZYME"/>
    <property type="match status" value="1"/>
</dbReference>
<dbReference type="PANTHER" id="PTHR43651">
    <property type="entry name" value="1,4-ALPHA-GLUCAN-BRANCHING ENZYME"/>
    <property type="match status" value="1"/>
</dbReference>
<dbReference type="Pfam" id="PF00128">
    <property type="entry name" value="Alpha-amylase"/>
    <property type="match status" value="1"/>
</dbReference>
<dbReference type="PIRSF" id="PIRSF000463">
    <property type="entry name" value="GlgB"/>
    <property type="match status" value="1"/>
</dbReference>
<dbReference type="Proteomes" id="UP000007875">
    <property type="component" value="Unassembled WGS sequence"/>
</dbReference>
<dbReference type="InterPro" id="IPR006048">
    <property type="entry name" value="A-amylase/branching_C"/>
</dbReference>
<evidence type="ECO:0000256" key="1">
    <source>
        <dbReference type="ARBA" id="ARBA00000826"/>
    </source>
</evidence>
<evidence type="ECO:0000256" key="2">
    <source>
        <dbReference type="ARBA" id="ARBA00009000"/>
    </source>
</evidence>
<dbReference type="SUPFAM" id="SSF51011">
    <property type="entry name" value="Glycosyl hydrolase domain"/>
    <property type="match status" value="1"/>
</dbReference>